<keyword evidence="2" id="KW-1185">Reference proteome</keyword>
<dbReference type="AlphaFoldDB" id="A0AAQ1SS53"/>
<sequence>MQRLSGREDALVPAAACAGANPGAGGEFAAQPGELDFADLDPAAAAGRLAALLEGQAFAVGIEAGIGVVARALEDQGPERGHGGESCVLGLGARIRARR</sequence>
<organism evidence="1 2">
    <name type="scientific">Pseudomonas inefficax</name>
    <dbReference type="NCBI Taxonomy" id="2078786"/>
    <lineage>
        <taxon>Bacteria</taxon>
        <taxon>Pseudomonadati</taxon>
        <taxon>Pseudomonadota</taxon>
        <taxon>Gammaproteobacteria</taxon>
        <taxon>Pseudomonadales</taxon>
        <taxon>Pseudomonadaceae</taxon>
        <taxon>Pseudomonas</taxon>
    </lineage>
</organism>
<proteinExistence type="predicted"/>
<reference evidence="1 2" key="1">
    <citation type="submission" date="2018-02" db="EMBL/GenBank/DDBJ databases">
        <authorList>
            <person name="Dubost A."/>
        </authorList>
    </citation>
    <scope>NUCLEOTIDE SEQUENCE [LARGE SCALE GENOMIC DNA]</scope>
    <source>
        <strain evidence="2">JV551A3</strain>
    </source>
</reference>
<gene>
    <name evidence="1" type="ORF">JV551A3_V1_520022</name>
</gene>
<dbReference type="Proteomes" id="UP000294335">
    <property type="component" value="Unassembled WGS sequence"/>
</dbReference>
<evidence type="ECO:0000313" key="2">
    <source>
        <dbReference type="Proteomes" id="UP000294335"/>
    </source>
</evidence>
<dbReference type="EMBL" id="OPYN01000052">
    <property type="protein sequence ID" value="SPO59318.1"/>
    <property type="molecule type" value="Genomic_DNA"/>
</dbReference>
<evidence type="ECO:0000313" key="1">
    <source>
        <dbReference type="EMBL" id="SPO59318.1"/>
    </source>
</evidence>
<comment type="caution">
    <text evidence="1">The sequence shown here is derived from an EMBL/GenBank/DDBJ whole genome shotgun (WGS) entry which is preliminary data.</text>
</comment>
<protein>
    <submittedName>
        <fullName evidence="1">Uncharacterized protein</fullName>
    </submittedName>
</protein>
<accession>A0AAQ1SS53</accession>
<name>A0AAQ1SS53_9PSED</name>